<dbReference type="InterPro" id="IPR055411">
    <property type="entry name" value="LRR_FXL15/At3g58940/PEG3-like"/>
</dbReference>
<protein>
    <recommendedName>
        <fullName evidence="1">FBD domain-containing protein</fullName>
    </recommendedName>
</protein>
<evidence type="ECO:0000313" key="3">
    <source>
        <dbReference type="Proteomes" id="UP000030689"/>
    </source>
</evidence>
<dbReference type="Proteomes" id="UP000030689">
    <property type="component" value="Unassembled WGS sequence"/>
</dbReference>
<name>V4LGB1_EUTSA</name>
<dbReference type="InterPro" id="IPR032675">
    <property type="entry name" value="LRR_dom_sf"/>
</dbReference>
<dbReference type="Gramene" id="ESQ42779">
    <property type="protein sequence ID" value="ESQ42779"/>
    <property type="gene ID" value="EUTSA_v10015827mg"/>
</dbReference>
<feature type="non-terminal residue" evidence="2">
    <location>
        <position position="1"/>
    </location>
</feature>
<dbReference type="KEGG" id="eus:EUTSA_v10015827mg"/>
<dbReference type="Pfam" id="PF24758">
    <property type="entry name" value="LRR_At5g56370"/>
    <property type="match status" value="1"/>
</dbReference>
<dbReference type="PANTHER" id="PTHR31900">
    <property type="entry name" value="F-BOX/RNI SUPERFAMILY PROTEIN-RELATED"/>
    <property type="match status" value="1"/>
</dbReference>
<gene>
    <name evidence="2" type="ORF">EUTSA_v10015827mg</name>
</gene>
<dbReference type="SMART" id="SM00579">
    <property type="entry name" value="FBD"/>
    <property type="match status" value="1"/>
</dbReference>
<keyword evidence="3" id="KW-1185">Reference proteome</keyword>
<evidence type="ECO:0000313" key="2">
    <source>
        <dbReference type="EMBL" id="ESQ42779.1"/>
    </source>
</evidence>
<dbReference type="EMBL" id="KI517464">
    <property type="protein sequence ID" value="ESQ42779.1"/>
    <property type="molecule type" value="Genomic_DNA"/>
</dbReference>
<dbReference type="Gene3D" id="3.80.10.10">
    <property type="entry name" value="Ribonuclease Inhibitor"/>
    <property type="match status" value="1"/>
</dbReference>
<dbReference type="Pfam" id="PF08387">
    <property type="entry name" value="FBD"/>
    <property type="match status" value="1"/>
</dbReference>
<dbReference type="InterPro" id="IPR006566">
    <property type="entry name" value="FBD"/>
</dbReference>
<proteinExistence type="predicted"/>
<dbReference type="AlphaFoldDB" id="V4LGB1"/>
<feature type="domain" description="FBD" evidence="1">
    <location>
        <begin position="246"/>
        <end position="316"/>
    </location>
</feature>
<reference evidence="2 3" key="1">
    <citation type="journal article" date="2013" name="Front. Plant Sci.">
        <title>The Reference Genome of the Halophytic Plant Eutrema salsugineum.</title>
        <authorList>
            <person name="Yang R."/>
            <person name="Jarvis D.E."/>
            <person name="Chen H."/>
            <person name="Beilstein M.A."/>
            <person name="Grimwood J."/>
            <person name="Jenkins J."/>
            <person name="Shu S."/>
            <person name="Prochnik S."/>
            <person name="Xin M."/>
            <person name="Ma C."/>
            <person name="Schmutz J."/>
            <person name="Wing R.A."/>
            <person name="Mitchell-Olds T."/>
            <person name="Schumaker K.S."/>
            <person name="Wang X."/>
        </authorList>
    </citation>
    <scope>NUCLEOTIDE SEQUENCE [LARGE SCALE GENOMIC DNA]</scope>
</reference>
<dbReference type="InterPro" id="IPR050232">
    <property type="entry name" value="FBL13/AtMIF1-like"/>
</dbReference>
<organism evidence="2 3">
    <name type="scientific">Eutrema salsugineum</name>
    <name type="common">Saltwater cress</name>
    <name type="synonym">Sisymbrium salsugineum</name>
    <dbReference type="NCBI Taxonomy" id="72664"/>
    <lineage>
        <taxon>Eukaryota</taxon>
        <taxon>Viridiplantae</taxon>
        <taxon>Streptophyta</taxon>
        <taxon>Embryophyta</taxon>
        <taxon>Tracheophyta</taxon>
        <taxon>Spermatophyta</taxon>
        <taxon>Magnoliopsida</taxon>
        <taxon>eudicotyledons</taxon>
        <taxon>Gunneridae</taxon>
        <taxon>Pentapetalae</taxon>
        <taxon>rosids</taxon>
        <taxon>malvids</taxon>
        <taxon>Brassicales</taxon>
        <taxon>Brassicaceae</taxon>
        <taxon>Eutremeae</taxon>
        <taxon>Eutrema</taxon>
    </lineage>
</organism>
<accession>V4LGB1</accession>
<dbReference type="PANTHER" id="PTHR31900:SF34">
    <property type="entry name" value="EMB|CAB62440.1-RELATED"/>
    <property type="match status" value="1"/>
</dbReference>
<dbReference type="SUPFAM" id="SSF52047">
    <property type="entry name" value="RNI-like"/>
    <property type="match status" value="1"/>
</dbReference>
<sequence>FIYKSLSLSEVPVLTSFDLSLGLYFDDPDIDAWFKTVANRSVSELRINSFSRNFALPSCLSACGTLKTLVLHQVRLLGLQPSFCLHSLKNLHLLSVEFRGGESVKTFLNVCPILEVLVVRRGACDNITDFSRFLKLEPMPDLVKANIDTTFDQPESFMESLTSVRHLSLCCNSNKSLYPSHGTFFLRLEHLELCTCTLTWCKTLMHLLNHGPRLRVLKLKRFYHLHHYNGYKELDNWWTKPSSVPGCLSSHLEIFEWRYYQGTEQERKMTKYILANASRLKMATFASNSAEKYQMFKNINIASFPIASKACKLVCF</sequence>
<evidence type="ECO:0000259" key="1">
    <source>
        <dbReference type="SMART" id="SM00579"/>
    </source>
</evidence>